<protein>
    <recommendedName>
        <fullName evidence="3">Hydantoinase/oxoprolinase N-terminal domain-containing protein</fullName>
    </recommendedName>
</protein>
<name>K0SEK1_THAOC</name>
<evidence type="ECO:0000313" key="1">
    <source>
        <dbReference type="EMBL" id="EJK59371.1"/>
    </source>
</evidence>
<feature type="non-terminal residue" evidence="1">
    <location>
        <position position="235"/>
    </location>
</feature>
<comment type="caution">
    <text evidence="1">The sequence shown here is derived from an EMBL/GenBank/DDBJ whole genome shotgun (WGS) entry which is preliminary data.</text>
</comment>
<gene>
    <name evidence="1" type="ORF">THAOC_20420</name>
</gene>
<keyword evidence="2" id="KW-1185">Reference proteome</keyword>
<evidence type="ECO:0008006" key="3">
    <source>
        <dbReference type="Google" id="ProtNLM"/>
    </source>
</evidence>
<dbReference type="EMBL" id="AGNL01023027">
    <property type="protein sequence ID" value="EJK59371.1"/>
    <property type="molecule type" value="Genomic_DNA"/>
</dbReference>
<evidence type="ECO:0000313" key="2">
    <source>
        <dbReference type="Proteomes" id="UP000266841"/>
    </source>
</evidence>
<organism evidence="1 2">
    <name type="scientific">Thalassiosira oceanica</name>
    <name type="common">Marine diatom</name>
    <dbReference type="NCBI Taxonomy" id="159749"/>
    <lineage>
        <taxon>Eukaryota</taxon>
        <taxon>Sar</taxon>
        <taxon>Stramenopiles</taxon>
        <taxon>Ochrophyta</taxon>
        <taxon>Bacillariophyta</taxon>
        <taxon>Coscinodiscophyceae</taxon>
        <taxon>Thalassiosirophycidae</taxon>
        <taxon>Thalassiosirales</taxon>
        <taxon>Thalassiosiraceae</taxon>
        <taxon>Thalassiosira</taxon>
    </lineage>
</organism>
<sequence length="235" mass="26233">MFFLPDTTRQTKFSGRVSRRARKTEQAQESKNYCLFEWLLSTRGRPCLSRLHGRPFPCSLSGEEERDVVLRRKGVTKVSRLSRESCSQERTTRAIARGWSAPAPGARAPRADLRLTLSLGTRPLTRHSGKKRPTVTAKVAAAIVLIHNKKARMSVGRLGFMLWAPQLAGVLLATNHRVSNLDKSKNTRSVTPANLAFRKMKNRLPTGGDGKFHFSIDRGGTFTDCHARLPDGNEI</sequence>
<proteinExistence type="predicted"/>
<dbReference type="AlphaFoldDB" id="K0SEK1"/>
<accession>K0SEK1</accession>
<reference evidence="1 2" key="1">
    <citation type="journal article" date="2012" name="Genome Biol.">
        <title>Genome and low-iron response of an oceanic diatom adapted to chronic iron limitation.</title>
        <authorList>
            <person name="Lommer M."/>
            <person name="Specht M."/>
            <person name="Roy A.S."/>
            <person name="Kraemer L."/>
            <person name="Andreson R."/>
            <person name="Gutowska M.A."/>
            <person name="Wolf J."/>
            <person name="Bergner S.V."/>
            <person name="Schilhabel M.B."/>
            <person name="Klostermeier U.C."/>
            <person name="Beiko R.G."/>
            <person name="Rosenstiel P."/>
            <person name="Hippler M."/>
            <person name="Laroche J."/>
        </authorList>
    </citation>
    <scope>NUCLEOTIDE SEQUENCE [LARGE SCALE GENOMIC DNA]</scope>
    <source>
        <strain evidence="1 2">CCMP1005</strain>
    </source>
</reference>
<dbReference type="Proteomes" id="UP000266841">
    <property type="component" value="Unassembled WGS sequence"/>
</dbReference>